<evidence type="ECO:0000313" key="2">
    <source>
        <dbReference type="Proteomes" id="UP000499080"/>
    </source>
</evidence>
<dbReference type="EMBL" id="BGPR01000049">
    <property type="protein sequence ID" value="GBL86484.1"/>
    <property type="molecule type" value="Genomic_DNA"/>
</dbReference>
<dbReference type="AlphaFoldDB" id="A0A4Y2B600"/>
<gene>
    <name evidence="1" type="ORF">AVEN_194757_1</name>
</gene>
<sequence>MICFLVHGRIKFFGDLQTVSGSAFLPQLPKLYMRMDPKSLQRHLSERRTSLFNPGWQKSRGNHPWSQFSAAAFTSLSEENLIPYKFLVPRLGADSGLYRGWLQTSHLKFRSNSSVVEAEWEDDTIAQHAKAFASDNFTMAQ</sequence>
<organism evidence="1 2">
    <name type="scientific">Araneus ventricosus</name>
    <name type="common">Orbweaver spider</name>
    <name type="synonym">Epeira ventricosa</name>
    <dbReference type="NCBI Taxonomy" id="182803"/>
    <lineage>
        <taxon>Eukaryota</taxon>
        <taxon>Metazoa</taxon>
        <taxon>Ecdysozoa</taxon>
        <taxon>Arthropoda</taxon>
        <taxon>Chelicerata</taxon>
        <taxon>Arachnida</taxon>
        <taxon>Araneae</taxon>
        <taxon>Araneomorphae</taxon>
        <taxon>Entelegynae</taxon>
        <taxon>Araneoidea</taxon>
        <taxon>Araneidae</taxon>
        <taxon>Araneus</taxon>
    </lineage>
</organism>
<name>A0A4Y2B600_ARAVE</name>
<proteinExistence type="predicted"/>
<comment type="caution">
    <text evidence="1">The sequence shown here is derived from an EMBL/GenBank/DDBJ whole genome shotgun (WGS) entry which is preliminary data.</text>
</comment>
<evidence type="ECO:0000313" key="1">
    <source>
        <dbReference type="EMBL" id="GBL86484.1"/>
    </source>
</evidence>
<reference evidence="1 2" key="1">
    <citation type="journal article" date="2019" name="Sci. Rep.">
        <title>Orb-weaving spider Araneus ventricosus genome elucidates the spidroin gene catalogue.</title>
        <authorList>
            <person name="Kono N."/>
            <person name="Nakamura H."/>
            <person name="Ohtoshi R."/>
            <person name="Moran D.A.P."/>
            <person name="Shinohara A."/>
            <person name="Yoshida Y."/>
            <person name="Fujiwara M."/>
            <person name="Mori M."/>
            <person name="Tomita M."/>
            <person name="Arakawa K."/>
        </authorList>
    </citation>
    <scope>NUCLEOTIDE SEQUENCE [LARGE SCALE GENOMIC DNA]</scope>
</reference>
<keyword evidence="2" id="KW-1185">Reference proteome</keyword>
<accession>A0A4Y2B600</accession>
<protein>
    <submittedName>
        <fullName evidence="1">Uncharacterized protein</fullName>
    </submittedName>
</protein>
<dbReference type="Proteomes" id="UP000499080">
    <property type="component" value="Unassembled WGS sequence"/>
</dbReference>